<keyword evidence="4 15" id="KW-0158">Chromosome</keyword>
<dbReference type="GO" id="GO:0035101">
    <property type="term" value="C:FACT complex"/>
    <property type="evidence" value="ECO:0007669"/>
    <property type="project" value="TreeGrafter"/>
</dbReference>
<dbReference type="PANTHER" id="PTHR45849:SF1">
    <property type="entry name" value="FACT COMPLEX SUBUNIT SSRP1"/>
    <property type="match status" value="1"/>
</dbReference>
<feature type="region of interest" description="Disordered" evidence="16">
    <location>
        <begin position="621"/>
        <end position="723"/>
    </location>
</feature>
<dbReference type="Pfam" id="PF17292">
    <property type="entry name" value="POB3_N"/>
    <property type="match status" value="1"/>
</dbReference>
<dbReference type="RefSeq" id="XP_028042353.1">
    <property type="nucleotide sequence ID" value="XM_028186552.1"/>
</dbReference>
<keyword evidence="6 15" id="KW-0227">DNA damage</keyword>
<dbReference type="Pfam" id="PF03531">
    <property type="entry name" value="SSrecog"/>
    <property type="match status" value="1"/>
</dbReference>
<dbReference type="AlphaFoldDB" id="A0A6J2KLC1"/>
<dbReference type="OrthoDB" id="498543at2759"/>
<dbReference type="CDD" id="cd21994">
    <property type="entry name" value="HMG-box_SSRP1-like"/>
    <property type="match status" value="1"/>
</dbReference>
<dbReference type="InterPro" id="IPR036910">
    <property type="entry name" value="HMG_box_dom_sf"/>
</dbReference>
<dbReference type="Pfam" id="PF21103">
    <property type="entry name" value="PH1_SSRP1-like"/>
    <property type="match status" value="1"/>
</dbReference>
<dbReference type="GO" id="GO:0006260">
    <property type="term" value="P:DNA replication"/>
    <property type="evidence" value="ECO:0007669"/>
    <property type="project" value="UniProtKB-KW"/>
</dbReference>
<dbReference type="Gene3D" id="2.30.29.150">
    <property type="match status" value="1"/>
</dbReference>
<evidence type="ECO:0000256" key="1">
    <source>
        <dbReference type="ARBA" id="ARBA00004604"/>
    </source>
</evidence>
<evidence type="ECO:0000256" key="10">
    <source>
        <dbReference type="ARBA" id="ARBA00023163"/>
    </source>
</evidence>
<sequence>MEFLEYNDVSAEIKGNMVPGRLKMTDQNIIFKNSKTGKVEQISANDIELVNFQKFIGSWGLRLFLKNGTLHRYGGFKEGEQEKVAKFFKANYNKDMLEKELSLKGWNWGTAKFNGAVLSFNVGTNTAFEIPLHYVSQCNTGKNEVTLEFHQNDDTPVSLMEMRFHIPTSEVANDLDAVEAFHQQVMNKASVISVSGDAIAIFRELQCLTPRGRYDIKVFQTFFQLHGKTFDYKIPMSTVLRLFLLPHKDTRQMFFVVSLDPPIKQGQTRYHYLVLLFGIEEETTVELPFTEEELKDKYEGKITKELSGPTYEVLAKIMKVIINRRVTGPGDFLGHHKTPAIACSYKAAAGYLYPLDKGFIYVHKPPVHIRFEEIASVNFARGGASSTKSFDFEIELKLGSVHTFSSIEKGEYDKLFNYISSKKLHVKNTGKNDKALYDDDFGDSDTEKEPDAYLERVKAEAKERESDDSDGSDESTDEDFNPDKAKESDVAEEYDTNASSSEDSDASGGSGSGDSKKEKEKEKKKEKKPKKAKTISEAPRKRKEKSKKREKDVNAPKRPATAFMLWLNENRKKIIEENPGIKVTEVAKRAGELWRDLKDKSEWEEKANKAKEEYNAAMKKYKDSGAADEFKQKKKQAEKERKTAEKKTKAPPAKKTPAAVPTGKFTSKEFIEDDDSSSDSDSNKKKEKKDTKDTKKDKEKSKSSSSEAEASSASGNDSGSDSN</sequence>
<dbReference type="SMART" id="SM00398">
    <property type="entry name" value="HMG"/>
    <property type="match status" value="1"/>
</dbReference>
<gene>
    <name evidence="19 20" type="primary">LOC114252068</name>
</gene>
<dbReference type="PANTHER" id="PTHR45849">
    <property type="entry name" value="FACT COMPLEX SUBUNIT SSRP1"/>
    <property type="match status" value="1"/>
</dbReference>
<dbReference type="Gene3D" id="2.30.29.30">
    <property type="entry name" value="Pleckstrin-homology domain (PH domain)/Phosphotyrosine-binding domain (PTB)"/>
    <property type="match status" value="2"/>
</dbReference>
<dbReference type="PROSITE" id="PS50118">
    <property type="entry name" value="HMG_BOX_2"/>
    <property type="match status" value="1"/>
</dbReference>
<dbReference type="Gene3D" id="1.10.30.10">
    <property type="entry name" value="High mobility group box domain"/>
    <property type="match status" value="1"/>
</dbReference>
<dbReference type="InterPro" id="IPR013719">
    <property type="entry name" value="RTT106/SPT16-like_middle_dom"/>
</dbReference>
<keyword evidence="18" id="KW-1185">Reference proteome</keyword>
<evidence type="ECO:0000256" key="2">
    <source>
        <dbReference type="ARBA" id="ARBA00010060"/>
    </source>
</evidence>
<dbReference type="GO" id="GO:1902275">
    <property type="term" value="P:regulation of chromatin organization"/>
    <property type="evidence" value="ECO:0007669"/>
    <property type="project" value="TreeGrafter"/>
</dbReference>
<keyword evidence="12 14" id="KW-0539">Nucleus</keyword>
<feature type="DNA-binding region" description="HMG box" evidence="14">
    <location>
        <begin position="556"/>
        <end position="622"/>
    </location>
</feature>
<dbReference type="FunFam" id="2.30.29.220:FF:000001">
    <property type="entry name" value="FACT complex subunit SSRP1"/>
    <property type="match status" value="1"/>
</dbReference>
<feature type="domain" description="HMG box" evidence="17">
    <location>
        <begin position="556"/>
        <end position="622"/>
    </location>
</feature>
<dbReference type="SMART" id="SM01287">
    <property type="entry name" value="Rtt106"/>
    <property type="match status" value="1"/>
</dbReference>
<dbReference type="GO" id="GO:0006281">
    <property type="term" value="P:DNA repair"/>
    <property type="evidence" value="ECO:0007669"/>
    <property type="project" value="UniProtKB-KW"/>
</dbReference>
<keyword evidence="5 15" id="KW-0235">DNA replication</keyword>
<dbReference type="InterPro" id="IPR009071">
    <property type="entry name" value="HMG_box_dom"/>
</dbReference>
<feature type="compositionally biased region" description="Basic and acidic residues" evidence="16">
    <location>
        <begin position="621"/>
        <end position="648"/>
    </location>
</feature>
<dbReference type="Gene3D" id="2.30.29.220">
    <property type="entry name" value="Structure-specific recognition protein (SSRP1)"/>
    <property type="match status" value="1"/>
</dbReference>
<evidence type="ECO:0000256" key="3">
    <source>
        <dbReference type="ARBA" id="ARBA00016104"/>
    </source>
</evidence>
<dbReference type="GO" id="GO:0005730">
    <property type="term" value="C:nucleolus"/>
    <property type="evidence" value="ECO:0007669"/>
    <property type="project" value="UniProtKB-SubCell"/>
</dbReference>
<protein>
    <recommendedName>
        <fullName evidence="3 15">FACT complex subunit SSRP1</fullName>
    </recommendedName>
</protein>
<accession>A0A6J2KLC1</accession>
<comment type="subcellular location">
    <subcellularLocation>
        <location evidence="1">Nucleus</location>
        <location evidence="1">Nucleolus</location>
    </subcellularLocation>
    <subcellularLocation>
        <location evidence="15">Nucleus</location>
    </subcellularLocation>
    <subcellularLocation>
        <location evidence="15">Chromosome</location>
    </subcellularLocation>
</comment>
<evidence type="ECO:0000256" key="5">
    <source>
        <dbReference type="ARBA" id="ARBA00022705"/>
    </source>
</evidence>
<dbReference type="GeneID" id="114252068"/>
<evidence type="ECO:0000256" key="11">
    <source>
        <dbReference type="ARBA" id="ARBA00023204"/>
    </source>
</evidence>
<dbReference type="InterPro" id="IPR011993">
    <property type="entry name" value="PH-like_dom_sf"/>
</dbReference>
<name>A0A6J2KLC1_BOMMA</name>
<comment type="function">
    <text evidence="13">Component of the FACT complex, a general chromatin factor that acts to reorganize nucleosomes. The FACT complex is involved in multiple processes that require DNA as a template such as mRNA elongation, DNA replication and DNA repair. During transcription elongation the FACT complex acts as a histone chaperone that both destabilizes and restores nucleosomal structure. It facilitates the passage of RNA polymerase II and transcription by promoting the dissociation of one histone H2A-H2B dimer from the nucleosome, then subsequently promotes the reestablishment of the nucleosome following the passage of RNA polymerase II. Binds specifically to single-stranded DNA and RNA with highest affinity for nucleotides G and U. The FACT complex is required for expression of Hox genes.</text>
</comment>
<evidence type="ECO:0000256" key="8">
    <source>
        <dbReference type="ARBA" id="ARBA00023015"/>
    </source>
</evidence>
<dbReference type="PRINTS" id="PR00887">
    <property type="entry name" value="SSRCOGNITION"/>
</dbReference>
<dbReference type="FunFam" id="2.30.29.30:FF:000119">
    <property type="entry name" value="FACT complex subunit SSRP1"/>
    <property type="match status" value="1"/>
</dbReference>
<dbReference type="CDD" id="cd13230">
    <property type="entry name" value="PH1_SSRP1-like"/>
    <property type="match status" value="1"/>
</dbReference>
<keyword evidence="9 14" id="KW-0238">DNA-binding</keyword>
<evidence type="ECO:0000313" key="18">
    <source>
        <dbReference type="Proteomes" id="UP000504629"/>
    </source>
</evidence>
<dbReference type="GO" id="GO:0003723">
    <property type="term" value="F:RNA binding"/>
    <property type="evidence" value="ECO:0007669"/>
    <property type="project" value="UniProtKB-KW"/>
</dbReference>
<dbReference type="GO" id="GO:0042393">
    <property type="term" value="F:histone binding"/>
    <property type="evidence" value="ECO:0007669"/>
    <property type="project" value="TreeGrafter"/>
</dbReference>
<dbReference type="GO" id="GO:0031491">
    <property type="term" value="F:nucleosome binding"/>
    <property type="evidence" value="ECO:0007669"/>
    <property type="project" value="TreeGrafter"/>
</dbReference>
<dbReference type="Pfam" id="PF08512">
    <property type="entry name" value="Rttp106-like_middle"/>
    <property type="match status" value="1"/>
</dbReference>
<comment type="similarity">
    <text evidence="2 15">Belongs to the SSRP1 family.</text>
</comment>
<feature type="region of interest" description="Disordered" evidence="16">
    <location>
        <begin position="458"/>
        <end position="561"/>
    </location>
</feature>
<dbReference type="RefSeq" id="XP_028042354.1">
    <property type="nucleotide sequence ID" value="XM_028186553.1"/>
</dbReference>
<feature type="compositionally biased region" description="Basic and acidic residues" evidence="16">
    <location>
        <begin position="514"/>
        <end position="523"/>
    </location>
</feature>
<feature type="compositionally biased region" description="Acidic residues" evidence="16">
    <location>
        <begin position="466"/>
        <end position="480"/>
    </location>
</feature>
<evidence type="ECO:0000256" key="14">
    <source>
        <dbReference type="PROSITE-ProRule" id="PRU00267"/>
    </source>
</evidence>
<dbReference type="SUPFAM" id="SSF47095">
    <property type="entry name" value="HMG-box"/>
    <property type="match status" value="1"/>
</dbReference>
<dbReference type="FunFam" id="2.30.29.30:FF:000098">
    <property type="entry name" value="Fact complex subunit ssrp1"/>
    <property type="match status" value="1"/>
</dbReference>
<keyword evidence="10 15" id="KW-0804">Transcription</keyword>
<feature type="compositionally biased region" description="Basic and acidic residues" evidence="16">
    <location>
        <begin position="681"/>
        <end position="702"/>
    </location>
</feature>
<feature type="compositionally biased region" description="Low complexity" evidence="16">
    <location>
        <begin position="703"/>
        <end position="723"/>
    </location>
</feature>
<dbReference type="InterPro" id="IPR038167">
    <property type="entry name" value="SSRP1_sf"/>
</dbReference>
<evidence type="ECO:0000256" key="4">
    <source>
        <dbReference type="ARBA" id="ARBA00022454"/>
    </source>
</evidence>
<dbReference type="SUPFAM" id="SSF50729">
    <property type="entry name" value="PH domain-like"/>
    <property type="match status" value="1"/>
</dbReference>
<evidence type="ECO:0000256" key="13">
    <source>
        <dbReference type="ARBA" id="ARBA00058159"/>
    </source>
</evidence>
<organism evidence="18 19">
    <name type="scientific">Bombyx mandarina</name>
    <name type="common">Wild silk moth</name>
    <name type="synonym">Wild silkworm</name>
    <dbReference type="NCBI Taxonomy" id="7092"/>
    <lineage>
        <taxon>Eukaryota</taxon>
        <taxon>Metazoa</taxon>
        <taxon>Ecdysozoa</taxon>
        <taxon>Arthropoda</taxon>
        <taxon>Hexapoda</taxon>
        <taxon>Insecta</taxon>
        <taxon>Pterygota</taxon>
        <taxon>Neoptera</taxon>
        <taxon>Endopterygota</taxon>
        <taxon>Lepidoptera</taxon>
        <taxon>Glossata</taxon>
        <taxon>Ditrysia</taxon>
        <taxon>Bombycoidea</taxon>
        <taxon>Bombycidae</taxon>
        <taxon>Bombycinae</taxon>
        <taxon>Bombyx</taxon>
    </lineage>
</organism>
<evidence type="ECO:0000256" key="16">
    <source>
        <dbReference type="SAM" id="MobiDB-lite"/>
    </source>
</evidence>
<dbReference type="Pfam" id="PF00505">
    <property type="entry name" value="HMG_box"/>
    <property type="match status" value="1"/>
</dbReference>
<dbReference type="InterPro" id="IPR050454">
    <property type="entry name" value="RTT106/SSRP1_HistChap/FACT"/>
</dbReference>
<dbReference type="Proteomes" id="UP000504629">
    <property type="component" value="Unplaced"/>
</dbReference>
<dbReference type="CDD" id="cd13231">
    <property type="entry name" value="PH2_SSRP1-like"/>
    <property type="match status" value="1"/>
</dbReference>
<dbReference type="GO" id="GO:0003677">
    <property type="term" value="F:DNA binding"/>
    <property type="evidence" value="ECO:0007669"/>
    <property type="project" value="UniProtKB-UniRule"/>
</dbReference>
<dbReference type="FunFam" id="2.30.29.150:FF:000001">
    <property type="entry name" value="Fact complex subunit ssrp1"/>
    <property type="match status" value="1"/>
</dbReference>
<dbReference type="KEGG" id="bman:114252068"/>
<evidence type="ECO:0000256" key="6">
    <source>
        <dbReference type="ARBA" id="ARBA00022763"/>
    </source>
</evidence>
<feature type="compositionally biased region" description="Low complexity" evidence="16">
    <location>
        <begin position="650"/>
        <end position="664"/>
    </location>
</feature>
<dbReference type="InterPro" id="IPR024954">
    <property type="entry name" value="SSRP1_DD"/>
</dbReference>
<keyword evidence="7" id="KW-0694">RNA-binding</keyword>
<proteinExistence type="inferred from homology"/>
<evidence type="ECO:0000259" key="17">
    <source>
        <dbReference type="PROSITE" id="PS50118"/>
    </source>
</evidence>
<dbReference type="CTD" id="37767"/>
<evidence type="ECO:0000256" key="7">
    <source>
        <dbReference type="ARBA" id="ARBA00022884"/>
    </source>
</evidence>
<evidence type="ECO:0000313" key="19">
    <source>
        <dbReference type="RefSeq" id="XP_028042353.1"/>
    </source>
</evidence>
<reference evidence="19 20" key="1">
    <citation type="submission" date="2025-04" db="UniProtKB">
        <authorList>
            <consortium name="RefSeq"/>
        </authorList>
    </citation>
    <scope>IDENTIFICATION</scope>
    <source>
        <tissue evidence="19 20">Silk gland</tissue>
    </source>
</reference>
<dbReference type="InterPro" id="IPR000969">
    <property type="entry name" value="SSRP1/POB3"/>
</dbReference>
<dbReference type="InterPro" id="IPR035417">
    <property type="entry name" value="SSRP1/POB3_N"/>
</dbReference>
<evidence type="ECO:0000256" key="15">
    <source>
        <dbReference type="RuleBase" id="RU364013"/>
    </source>
</evidence>
<dbReference type="FunFam" id="1.10.30.10:FF:000036">
    <property type="entry name" value="high mobility group protein D"/>
    <property type="match status" value="1"/>
</dbReference>
<evidence type="ECO:0000313" key="20">
    <source>
        <dbReference type="RefSeq" id="XP_028042354.1"/>
    </source>
</evidence>
<keyword evidence="8 15" id="KW-0805">Transcription regulation</keyword>
<keyword evidence="11 15" id="KW-0234">DNA repair</keyword>
<dbReference type="InterPro" id="IPR048993">
    <property type="entry name" value="SSRP1-like_PH1"/>
</dbReference>
<evidence type="ECO:0000256" key="9">
    <source>
        <dbReference type="ARBA" id="ARBA00023125"/>
    </source>
</evidence>
<feature type="compositionally biased region" description="Basic residues" evidence="16">
    <location>
        <begin position="524"/>
        <end position="533"/>
    </location>
</feature>
<evidence type="ECO:0000256" key="12">
    <source>
        <dbReference type="ARBA" id="ARBA00023242"/>
    </source>
</evidence>